<dbReference type="PROSITE" id="PS00086">
    <property type="entry name" value="CYTOCHROME_P450"/>
    <property type="match status" value="1"/>
</dbReference>
<accession>I0YLB1</accession>
<keyword evidence="3" id="KW-0812">Transmembrane</keyword>
<dbReference type="RefSeq" id="XP_005643724.1">
    <property type="nucleotide sequence ID" value="XM_005643667.1"/>
</dbReference>
<feature type="transmembrane region" description="Helical" evidence="3">
    <location>
        <begin position="6"/>
        <end position="26"/>
    </location>
</feature>
<dbReference type="PRINTS" id="PR00385">
    <property type="entry name" value="P450"/>
</dbReference>
<dbReference type="InterPro" id="IPR002401">
    <property type="entry name" value="Cyt_P450_E_grp-I"/>
</dbReference>
<dbReference type="OrthoDB" id="507451at2759"/>
<keyword evidence="1 2" id="KW-0349">Heme</keyword>
<dbReference type="PANTHER" id="PTHR24301:SF2">
    <property type="entry name" value="THROMBOXANE-A SYNTHASE"/>
    <property type="match status" value="1"/>
</dbReference>
<dbReference type="Pfam" id="PF00067">
    <property type="entry name" value="p450"/>
    <property type="match status" value="1"/>
</dbReference>
<dbReference type="InterPro" id="IPR001128">
    <property type="entry name" value="Cyt_P450"/>
</dbReference>
<evidence type="ECO:0000256" key="3">
    <source>
        <dbReference type="SAM" id="Phobius"/>
    </source>
</evidence>
<dbReference type="AlphaFoldDB" id="I0YLB1"/>
<dbReference type="Gene3D" id="1.10.630.10">
    <property type="entry name" value="Cytochrome P450"/>
    <property type="match status" value="1"/>
</dbReference>
<feature type="binding site" description="axial binding residue" evidence="1">
    <location>
        <position position="498"/>
    </location>
    <ligand>
        <name>heme</name>
        <dbReference type="ChEBI" id="CHEBI:30413"/>
    </ligand>
    <ligandPart>
        <name>Fe</name>
        <dbReference type="ChEBI" id="CHEBI:18248"/>
    </ligandPart>
</feature>
<dbReference type="GO" id="GO:0005506">
    <property type="term" value="F:iron ion binding"/>
    <property type="evidence" value="ECO:0007669"/>
    <property type="project" value="InterPro"/>
</dbReference>
<dbReference type="PANTHER" id="PTHR24301">
    <property type="entry name" value="THROMBOXANE-A SYNTHASE"/>
    <property type="match status" value="1"/>
</dbReference>
<organism evidence="4 5">
    <name type="scientific">Coccomyxa subellipsoidea (strain C-169)</name>
    <name type="common">Green microalga</name>
    <dbReference type="NCBI Taxonomy" id="574566"/>
    <lineage>
        <taxon>Eukaryota</taxon>
        <taxon>Viridiplantae</taxon>
        <taxon>Chlorophyta</taxon>
        <taxon>core chlorophytes</taxon>
        <taxon>Trebouxiophyceae</taxon>
        <taxon>Trebouxiophyceae incertae sedis</taxon>
        <taxon>Coccomyxaceae</taxon>
        <taxon>Coccomyxa</taxon>
        <taxon>Coccomyxa subellipsoidea</taxon>
    </lineage>
</organism>
<evidence type="ECO:0000256" key="1">
    <source>
        <dbReference type="PIRSR" id="PIRSR602401-1"/>
    </source>
</evidence>
<reference evidence="4 5" key="1">
    <citation type="journal article" date="2012" name="Genome Biol.">
        <title>The genome of the polar eukaryotic microalga coccomyxa subellipsoidea reveals traits of cold adaptation.</title>
        <authorList>
            <person name="Blanc G."/>
            <person name="Agarkova I."/>
            <person name="Grimwood J."/>
            <person name="Kuo A."/>
            <person name="Brueggeman A."/>
            <person name="Dunigan D."/>
            <person name="Gurnon J."/>
            <person name="Ladunga I."/>
            <person name="Lindquist E."/>
            <person name="Lucas S."/>
            <person name="Pangilinan J."/>
            <person name="Proschold T."/>
            <person name="Salamov A."/>
            <person name="Schmutz J."/>
            <person name="Weeks D."/>
            <person name="Yamada T."/>
            <person name="Claverie J.M."/>
            <person name="Grigoriev I."/>
            <person name="Van Etten J."/>
            <person name="Lomsadze A."/>
            <person name="Borodovsky M."/>
        </authorList>
    </citation>
    <scope>NUCLEOTIDE SEQUENCE [LARGE SCALE GENOMIC DNA]</scope>
    <source>
        <strain evidence="4 5">C-169</strain>
    </source>
</reference>
<keyword evidence="2" id="KW-0503">Monooxygenase</keyword>
<dbReference type="InterPro" id="IPR017972">
    <property type="entry name" value="Cyt_P450_CS"/>
</dbReference>
<name>I0YLB1_COCSC</name>
<gene>
    <name evidence="4" type="ORF">COCSUDRAFT_49034</name>
</gene>
<dbReference type="InterPro" id="IPR036396">
    <property type="entry name" value="Cyt_P450_sf"/>
</dbReference>
<dbReference type="STRING" id="574566.I0YLB1"/>
<comment type="caution">
    <text evidence="4">The sequence shown here is derived from an EMBL/GenBank/DDBJ whole genome shotgun (WGS) entry which is preliminary data.</text>
</comment>
<keyword evidence="1 2" id="KW-0479">Metal-binding</keyword>
<evidence type="ECO:0000256" key="2">
    <source>
        <dbReference type="RuleBase" id="RU000461"/>
    </source>
</evidence>
<dbReference type="GO" id="GO:0016705">
    <property type="term" value="F:oxidoreductase activity, acting on paired donors, with incorporation or reduction of molecular oxygen"/>
    <property type="evidence" value="ECO:0007669"/>
    <property type="project" value="InterPro"/>
</dbReference>
<dbReference type="eggNOG" id="KOG0158">
    <property type="taxonomic scope" value="Eukaryota"/>
</dbReference>
<dbReference type="SUPFAM" id="SSF48264">
    <property type="entry name" value="Cytochrome P450"/>
    <property type="match status" value="1"/>
</dbReference>
<dbReference type="PRINTS" id="PR00463">
    <property type="entry name" value="EP450I"/>
</dbReference>
<comment type="similarity">
    <text evidence="2">Belongs to the cytochrome P450 family.</text>
</comment>
<evidence type="ECO:0000313" key="4">
    <source>
        <dbReference type="EMBL" id="EIE19180.1"/>
    </source>
</evidence>
<comment type="cofactor">
    <cofactor evidence="1">
        <name>heme</name>
        <dbReference type="ChEBI" id="CHEBI:30413"/>
    </cofactor>
</comment>
<proteinExistence type="inferred from homology"/>
<keyword evidence="3" id="KW-0472">Membrane</keyword>
<dbReference type="GeneID" id="17037110"/>
<sequence>MWALGGIPLSWIVGAALSAALIIYGYHPLKAWQLPRLPGPKAKWLIGNFDAFLGGRGMHLVFADWAKQHGSLFKIWFGAAPIVVVTEPKLGRLLILRNVERLALRGAPDLMTGRDHKIQIANLAAVKDKAQHRDIKSAWLPMFNSASLDVSCGLINNCAEQLCSNLAEYAAEGSEANIWREYGRLTMGVVGTVAFGVDLHTQDADNSNNSEAAKRLISSAQTLFEQNPFGGNIYSAILLLFPFAVPILKPIARYFPDAEMRKMAAARQLLYKTSTELLETARKQVAQDGKDAQQRVEVAAASATGAAGAPMSLEARKQARAVKPGSFMHLLMSSSHTADGSPFTDIEIIAQAFVFLLAGYETTANTLAFTTFSLAANPDKAAKLVEEIDREAPEGDVTAEHLLRMPYVEACVKEALRLYSPATLLGRQLGEATLIKGHTVPKGTGVMVPIYAIHRDPEIYADPEEYKPERWVEGTREYAADKHVPGKWMPFGEGTRVCVGQRLALIEAKIALAHVFRKFTFKLSPGQVPLETECKLLLKPKTGVFVTPALRKEE</sequence>
<dbReference type="Proteomes" id="UP000007264">
    <property type="component" value="Unassembled WGS sequence"/>
</dbReference>
<protein>
    <submittedName>
        <fullName evidence="4">Cytochrome P450</fullName>
    </submittedName>
</protein>
<keyword evidence="2" id="KW-0560">Oxidoreductase</keyword>
<evidence type="ECO:0000313" key="5">
    <source>
        <dbReference type="Proteomes" id="UP000007264"/>
    </source>
</evidence>
<keyword evidence="1 2" id="KW-0408">Iron</keyword>
<dbReference type="KEGG" id="csl:COCSUDRAFT_49034"/>
<keyword evidence="5" id="KW-1185">Reference proteome</keyword>
<dbReference type="GO" id="GO:0004497">
    <property type="term" value="F:monooxygenase activity"/>
    <property type="evidence" value="ECO:0007669"/>
    <property type="project" value="UniProtKB-KW"/>
</dbReference>
<dbReference type="GO" id="GO:0020037">
    <property type="term" value="F:heme binding"/>
    <property type="evidence" value="ECO:0007669"/>
    <property type="project" value="InterPro"/>
</dbReference>
<keyword evidence="3" id="KW-1133">Transmembrane helix</keyword>
<dbReference type="EMBL" id="AGSI01000020">
    <property type="protein sequence ID" value="EIE19180.1"/>
    <property type="molecule type" value="Genomic_DNA"/>
</dbReference>